<protein>
    <submittedName>
        <fullName evidence="2">Metallo-beta-lactamase class B</fullName>
    </submittedName>
</protein>
<dbReference type="Gene3D" id="3.60.15.10">
    <property type="entry name" value="Ribonuclease Z/Hydroxyacylglutathione hydrolase-like"/>
    <property type="match status" value="1"/>
</dbReference>
<dbReference type="NCBIfam" id="NF012229">
    <property type="entry name" value="bla_class_B_core"/>
    <property type="match status" value="1"/>
</dbReference>
<dbReference type="Proteomes" id="UP000244168">
    <property type="component" value="Unassembled WGS sequence"/>
</dbReference>
<dbReference type="InterPro" id="IPR036866">
    <property type="entry name" value="RibonucZ/Hydroxyglut_hydro"/>
</dbReference>
<feature type="domain" description="Metallo-beta-lactamase" evidence="1">
    <location>
        <begin position="59"/>
        <end position="249"/>
    </location>
</feature>
<evidence type="ECO:0000313" key="3">
    <source>
        <dbReference type="Proteomes" id="UP000244168"/>
    </source>
</evidence>
<evidence type="ECO:0000313" key="2">
    <source>
        <dbReference type="EMBL" id="PTQ96908.1"/>
    </source>
</evidence>
<name>A0A2T5JA25_9SPHI</name>
<keyword evidence="3" id="KW-1185">Reference proteome</keyword>
<gene>
    <name evidence="2" type="ORF">C8P68_104402</name>
</gene>
<dbReference type="NCBIfam" id="NF033105">
    <property type="entry name" value="bla_subclass_B3"/>
    <property type="match status" value="1"/>
</dbReference>
<dbReference type="SUPFAM" id="SSF56281">
    <property type="entry name" value="Metallo-hydrolase/oxidoreductase"/>
    <property type="match status" value="1"/>
</dbReference>
<dbReference type="Pfam" id="PF00753">
    <property type="entry name" value="Lactamase_B"/>
    <property type="match status" value="1"/>
</dbReference>
<accession>A0A2T5JA25</accession>
<dbReference type="OrthoDB" id="9802248at2"/>
<comment type="caution">
    <text evidence="2">The sequence shown here is derived from an EMBL/GenBank/DDBJ whole genome shotgun (WGS) entry which is preliminary data.</text>
</comment>
<dbReference type="InterPro" id="IPR050855">
    <property type="entry name" value="NDM-1-like"/>
</dbReference>
<proteinExistence type="predicted"/>
<dbReference type="AlphaFoldDB" id="A0A2T5JA25"/>
<evidence type="ECO:0000259" key="1">
    <source>
        <dbReference type="SMART" id="SM00849"/>
    </source>
</evidence>
<dbReference type="SMART" id="SM00849">
    <property type="entry name" value="Lactamase_B"/>
    <property type="match status" value="1"/>
</dbReference>
<dbReference type="EMBL" id="QAOQ01000004">
    <property type="protein sequence ID" value="PTQ96908.1"/>
    <property type="molecule type" value="Genomic_DNA"/>
</dbReference>
<reference evidence="2 3" key="1">
    <citation type="submission" date="2018-04" db="EMBL/GenBank/DDBJ databases">
        <title>Genomic Encyclopedia of Archaeal and Bacterial Type Strains, Phase II (KMG-II): from individual species to whole genera.</title>
        <authorList>
            <person name="Goeker M."/>
        </authorList>
    </citation>
    <scope>NUCLEOTIDE SEQUENCE [LARGE SCALE GENOMIC DNA]</scope>
    <source>
        <strain evidence="2 3">DSM 26809</strain>
    </source>
</reference>
<dbReference type="PANTHER" id="PTHR42951">
    <property type="entry name" value="METALLO-BETA-LACTAMASE DOMAIN-CONTAINING"/>
    <property type="match status" value="1"/>
</dbReference>
<dbReference type="InterPro" id="IPR001279">
    <property type="entry name" value="Metallo-B-lactamas"/>
</dbReference>
<dbReference type="PANTHER" id="PTHR42951:SF17">
    <property type="entry name" value="METALLO-BETA-LACTAMASE DOMAIN-CONTAINING PROTEIN"/>
    <property type="match status" value="1"/>
</dbReference>
<sequence>MSVFRRLIKTALPLTFLCLLGSITLAQKLVKPPVVQPEWSQDYKPFRIAGNLYYVGTADLACYLITTSRGLMLINTGLPDSAPMIKKHIEDLGFKYNDIKVILATHAHYDHVGAVAAIKEQTGAKVMIGKKDAPSLADGGNSDYVMGGKGPMFAPVKADKLLCDNDTVKFYGMRIRVIHCPGHTPGACSFLFDVKDDKRTYKVLIANMPTVLSETKLAGMPGYQDVGEDYEYTLRKMKGIKFDIWLASHASQFNMQKKHKPDDPYNPEAFADEKGYKTAIDNLQKAYLKKLNGR</sequence>
<organism evidence="2 3">
    <name type="scientific">Mucilaginibacter yixingensis</name>
    <dbReference type="NCBI Taxonomy" id="1295612"/>
    <lineage>
        <taxon>Bacteria</taxon>
        <taxon>Pseudomonadati</taxon>
        <taxon>Bacteroidota</taxon>
        <taxon>Sphingobacteriia</taxon>
        <taxon>Sphingobacteriales</taxon>
        <taxon>Sphingobacteriaceae</taxon>
        <taxon>Mucilaginibacter</taxon>
    </lineage>
</organism>